<dbReference type="PANTHER" id="PTHR43569">
    <property type="entry name" value="AMIDOHYDROLASE"/>
    <property type="match status" value="1"/>
</dbReference>
<dbReference type="Proteomes" id="UP001583172">
    <property type="component" value="Unassembled WGS sequence"/>
</dbReference>
<gene>
    <name evidence="4" type="ORF">VTJ49DRAFT_5372</name>
</gene>
<feature type="domain" description="Amidohydrolase-related" evidence="3">
    <location>
        <begin position="7"/>
        <end position="313"/>
    </location>
</feature>
<dbReference type="EMBL" id="JAZGSY010000437">
    <property type="protein sequence ID" value="KAL1836273.1"/>
    <property type="molecule type" value="Genomic_DNA"/>
</dbReference>
<comment type="caution">
    <text evidence="4">The sequence shown here is derived from an EMBL/GenBank/DDBJ whole genome shotgun (WGS) entry which is preliminary data.</text>
</comment>
<evidence type="ECO:0000256" key="1">
    <source>
        <dbReference type="ARBA" id="ARBA00038310"/>
    </source>
</evidence>
<comment type="similarity">
    <text evidence="1">Belongs to the metallo-dependent hydrolases superfamily.</text>
</comment>
<keyword evidence="5" id="KW-1185">Reference proteome</keyword>
<feature type="region of interest" description="Disordered" evidence="2">
    <location>
        <begin position="11"/>
        <end position="53"/>
    </location>
</feature>
<organism evidence="4 5">
    <name type="scientific">Humicola insolens</name>
    <name type="common">Soft-rot fungus</name>
    <dbReference type="NCBI Taxonomy" id="85995"/>
    <lineage>
        <taxon>Eukaryota</taxon>
        <taxon>Fungi</taxon>
        <taxon>Dikarya</taxon>
        <taxon>Ascomycota</taxon>
        <taxon>Pezizomycotina</taxon>
        <taxon>Sordariomycetes</taxon>
        <taxon>Sordariomycetidae</taxon>
        <taxon>Sordariales</taxon>
        <taxon>Chaetomiaceae</taxon>
        <taxon>Mycothermus</taxon>
    </lineage>
</organism>
<name>A0ABR3V3B3_HUMIN</name>
<feature type="compositionally biased region" description="Low complexity" evidence="2">
    <location>
        <begin position="13"/>
        <end position="35"/>
    </location>
</feature>
<dbReference type="InterPro" id="IPR032466">
    <property type="entry name" value="Metal_Hydrolase"/>
</dbReference>
<evidence type="ECO:0000313" key="5">
    <source>
        <dbReference type="Proteomes" id="UP001583172"/>
    </source>
</evidence>
<accession>A0ABR3V3B3</accession>
<protein>
    <recommendedName>
        <fullName evidence="3">Amidohydrolase-related domain-containing protein</fullName>
    </recommendedName>
</protein>
<reference evidence="4 5" key="1">
    <citation type="journal article" date="2024" name="Commun. Biol.">
        <title>Comparative genomic analysis of thermophilic fungi reveals convergent evolutionary adaptations and gene losses.</title>
        <authorList>
            <person name="Steindorff A.S."/>
            <person name="Aguilar-Pontes M.V."/>
            <person name="Robinson A.J."/>
            <person name="Andreopoulos B."/>
            <person name="LaButti K."/>
            <person name="Kuo A."/>
            <person name="Mondo S."/>
            <person name="Riley R."/>
            <person name="Otillar R."/>
            <person name="Haridas S."/>
            <person name="Lipzen A."/>
            <person name="Grimwood J."/>
            <person name="Schmutz J."/>
            <person name="Clum A."/>
            <person name="Reid I.D."/>
            <person name="Moisan M.C."/>
            <person name="Butler G."/>
            <person name="Nguyen T.T.M."/>
            <person name="Dewar K."/>
            <person name="Conant G."/>
            <person name="Drula E."/>
            <person name="Henrissat B."/>
            <person name="Hansel C."/>
            <person name="Singer S."/>
            <person name="Hutchinson M.I."/>
            <person name="de Vries R.P."/>
            <person name="Natvig D.O."/>
            <person name="Powell A.J."/>
            <person name="Tsang A."/>
            <person name="Grigoriev I.V."/>
        </authorList>
    </citation>
    <scope>NUCLEOTIDE SEQUENCE [LARGE SCALE GENOMIC DNA]</scope>
    <source>
        <strain evidence="4 5">CBS 620.91</strain>
    </source>
</reference>
<dbReference type="Pfam" id="PF04909">
    <property type="entry name" value="Amidohydro_2"/>
    <property type="match status" value="1"/>
</dbReference>
<dbReference type="PANTHER" id="PTHR43569:SF2">
    <property type="entry name" value="AMIDOHYDROLASE-RELATED DOMAIN-CONTAINING PROTEIN"/>
    <property type="match status" value="1"/>
</dbReference>
<evidence type="ECO:0000313" key="4">
    <source>
        <dbReference type="EMBL" id="KAL1836273.1"/>
    </source>
</evidence>
<dbReference type="InterPro" id="IPR052350">
    <property type="entry name" value="Metallo-dep_Lactonases"/>
</dbReference>
<dbReference type="Gene3D" id="3.20.20.140">
    <property type="entry name" value="Metal-dependent hydrolases"/>
    <property type="match status" value="1"/>
</dbReference>
<evidence type="ECO:0000259" key="3">
    <source>
        <dbReference type="Pfam" id="PF04909"/>
    </source>
</evidence>
<dbReference type="SUPFAM" id="SSF51556">
    <property type="entry name" value="Metallo-dependent hydrolases"/>
    <property type="match status" value="1"/>
</dbReference>
<proteinExistence type="inferred from homology"/>
<evidence type="ECO:0000256" key="2">
    <source>
        <dbReference type="SAM" id="MobiDB-lite"/>
    </source>
</evidence>
<dbReference type="InterPro" id="IPR006680">
    <property type="entry name" value="Amidohydro-rel"/>
</dbReference>
<sequence length="315" mass="33976">MPSPLLIDSHVHLSPSSTSEPPSLTEYHTTTTTTTSSPQPLTGLILIGPDPSNHDTPLRELASMSQVTTTPAPKVLALIPNAPLPSDPAKLEEYLAQAEQEAGAEAWKRVRGFRYLLRGGDKAVRGAALEEGVVEGLKVLGRRGFVVEVALERGGRAQLEEVVEMVGRAHEGVGEGEEVVFVLDHLCKPDLTIINQADPSFLAWRSAMFTLGKSTRTYLKLSGCLSELPEGLKSRSAEDIFSAMVPWLAVVVAAFGPRRLMFGSDWPACTAGVGDDAWGKWRRVVEMVCDLAGLSEEDQAMLWGGTAKEAYGLEI</sequence>